<reference evidence="4" key="1">
    <citation type="submission" date="2021-10" db="EMBL/GenBank/DDBJ databases">
        <title>Tropical sea cucumber genome reveals ecological adaptation and Cuvierian tubules defense mechanism.</title>
        <authorList>
            <person name="Chen T."/>
        </authorList>
    </citation>
    <scope>NUCLEOTIDE SEQUENCE</scope>
    <source>
        <strain evidence="4">Nanhai2018</strain>
        <tissue evidence="4">Muscle</tissue>
    </source>
</reference>
<evidence type="ECO:0000259" key="3">
    <source>
        <dbReference type="PROSITE" id="PS50825"/>
    </source>
</evidence>
<protein>
    <recommendedName>
        <fullName evidence="3">HYR domain-containing protein</fullName>
    </recommendedName>
</protein>
<name>A0A9Q1HCZ8_HOLLE</name>
<evidence type="ECO:0000256" key="2">
    <source>
        <dbReference type="SAM" id="SignalP"/>
    </source>
</evidence>
<dbReference type="OrthoDB" id="412711at2759"/>
<feature type="chain" id="PRO_5040129610" description="HYR domain-containing protein" evidence="2">
    <location>
        <begin position="38"/>
        <end position="133"/>
    </location>
</feature>
<organism evidence="4 5">
    <name type="scientific">Holothuria leucospilota</name>
    <name type="common">Black long sea cucumber</name>
    <name type="synonym">Mertensiothuria leucospilota</name>
    <dbReference type="NCBI Taxonomy" id="206669"/>
    <lineage>
        <taxon>Eukaryota</taxon>
        <taxon>Metazoa</taxon>
        <taxon>Echinodermata</taxon>
        <taxon>Eleutherozoa</taxon>
        <taxon>Echinozoa</taxon>
        <taxon>Holothuroidea</taxon>
        <taxon>Aspidochirotacea</taxon>
        <taxon>Aspidochirotida</taxon>
        <taxon>Holothuriidae</taxon>
        <taxon>Holothuria</taxon>
    </lineage>
</organism>
<keyword evidence="5" id="KW-1185">Reference proteome</keyword>
<evidence type="ECO:0000256" key="1">
    <source>
        <dbReference type="ARBA" id="ARBA00022737"/>
    </source>
</evidence>
<dbReference type="Proteomes" id="UP001152320">
    <property type="component" value="Chromosome 5"/>
</dbReference>
<accession>A0A9Q1HCZ8</accession>
<evidence type="ECO:0000313" key="4">
    <source>
        <dbReference type="EMBL" id="KAJ8041609.1"/>
    </source>
</evidence>
<keyword evidence="2" id="KW-0732">Signal</keyword>
<proteinExistence type="predicted"/>
<feature type="domain" description="HYR" evidence="3">
    <location>
        <begin position="49"/>
        <end position="132"/>
    </location>
</feature>
<dbReference type="Pfam" id="PF02494">
    <property type="entry name" value="HYR"/>
    <property type="match status" value="1"/>
</dbReference>
<keyword evidence="1" id="KW-0677">Repeat</keyword>
<dbReference type="InterPro" id="IPR003410">
    <property type="entry name" value="HYR_dom"/>
</dbReference>
<feature type="signal peptide" evidence="2">
    <location>
        <begin position="1"/>
        <end position="37"/>
    </location>
</feature>
<gene>
    <name evidence="4" type="ORF">HOLleu_12477</name>
</gene>
<dbReference type="EMBL" id="JAIZAY010000005">
    <property type="protein sequence ID" value="KAJ8041609.1"/>
    <property type="molecule type" value="Genomic_DNA"/>
</dbReference>
<dbReference type="PROSITE" id="PS50825">
    <property type="entry name" value="HYR"/>
    <property type="match status" value="1"/>
</dbReference>
<comment type="caution">
    <text evidence="4">The sequence shown here is derived from an EMBL/GenBank/DDBJ whole genome shotgun (WGS) entry which is preliminary data.</text>
</comment>
<dbReference type="AlphaFoldDB" id="A0A9Q1HCZ8"/>
<sequence length="133" mass="13855">MQKTIVSHSSVSLCVECSFLLDHLLLCVLVQTHVGLSSEYTFDTLVTKVVNTPPSTPLCPTVDPVTSFGGNIGNFVSWSIGECTDAEDSSIIPVCDPPSGRLFSVGSTLVTCSCTDSSGLSSECTFNAVVTGG</sequence>
<evidence type="ECO:0000313" key="5">
    <source>
        <dbReference type="Proteomes" id="UP001152320"/>
    </source>
</evidence>